<dbReference type="AlphaFoldDB" id="A0A7H8R916"/>
<dbReference type="GeneID" id="55997251"/>
<organism evidence="3 4">
    <name type="scientific">Talaromyces rugulosus</name>
    <name type="common">Penicillium rugulosum</name>
    <dbReference type="NCBI Taxonomy" id="121627"/>
    <lineage>
        <taxon>Eukaryota</taxon>
        <taxon>Fungi</taxon>
        <taxon>Dikarya</taxon>
        <taxon>Ascomycota</taxon>
        <taxon>Pezizomycotina</taxon>
        <taxon>Eurotiomycetes</taxon>
        <taxon>Eurotiomycetidae</taxon>
        <taxon>Eurotiales</taxon>
        <taxon>Trichocomaceae</taxon>
        <taxon>Talaromyces</taxon>
        <taxon>Talaromyces sect. Islandici</taxon>
    </lineage>
</organism>
<dbReference type="KEGG" id="trg:TRUGW13939_09768"/>
<evidence type="ECO:0000259" key="2">
    <source>
        <dbReference type="Pfam" id="PF00857"/>
    </source>
</evidence>
<dbReference type="Gene3D" id="3.40.50.850">
    <property type="entry name" value="Isochorismatase-like"/>
    <property type="match status" value="1"/>
</dbReference>
<dbReference type="OrthoDB" id="1739143at2759"/>
<evidence type="ECO:0000313" key="4">
    <source>
        <dbReference type="Proteomes" id="UP000509510"/>
    </source>
</evidence>
<evidence type="ECO:0000313" key="3">
    <source>
        <dbReference type="EMBL" id="QKX62607.1"/>
    </source>
</evidence>
<accession>A0A7H8R916</accession>
<proteinExistence type="inferred from homology"/>
<dbReference type="Proteomes" id="UP000509510">
    <property type="component" value="Chromosome V"/>
</dbReference>
<comment type="similarity">
    <text evidence="1">Belongs to the isochorismatase family.</text>
</comment>
<protein>
    <recommendedName>
        <fullName evidence="2">Isochorismatase-like domain-containing protein</fullName>
    </recommendedName>
</protein>
<sequence length="129" mass="14310">MASTREPVDFGQHYAVLNLDWVGLLIKAIEHTPEGGSMISSCSKWNDAVHSKSNRPLTVFTTLTFNRGQPELEANKPFARLISSSCSFENGTPGVDIDPRFTVDEKDVVLWKTRWSATTGNSLEQILKA</sequence>
<dbReference type="SUPFAM" id="SSF52499">
    <property type="entry name" value="Isochorismatase-like hydrolases"/>
    <property type="match status" value="1"/>
</dbReference>
<dbReference type="EMBL" id="CP055902">
    <property type="protein sequence ID" value="QKX62607.1"/>
    <property type="molecule type" value="Genomic_DNA"/>
</dbReference>
<gene>
    <name evidence="3" type="ORF">TRUGW13939_09768</name>
</gene>
<keyword evidence="4" id="KW-1185">Reference proteome</keyword>
<feature type="domain" description="Isochorismatase-like" evidence="2">
    <location>
        <begin position="15"/>
        <end position="129"/>
    </location>
</feature>
<dbReference type="InterPro" id="IPR036380">
    <property type="entry name" value="Isochorismatase-like_sf"/>
</dbReference>
<dbReference type="RefSeq" id="XP_035348781.1">
    <property type="nucleotide sequence ID" value="XM_035492888.1"/>
</dbReference>
<reference evidence="4" key="1">
    <citation type="submission" date="2020-06" db="EMBL/GenBank/DDBJ databases">
        <title>A chromosome-scale genome assembly of Talaromyces rugulosus W13939.</title>
        <authorList>
            <person name="Wang B."/>
            <person name="Guo L."/>
            <person name="Ye K."/>
            <person name="Wang L."/>
        </authorList>
    </citation>
    <scope>NUCLEOTIDE SEQUENCE [LARGE SCALE GENOMIC DNA]</scope>
    <source>
        <strain evidence="4">W13939</strain>
    </source>
</reference>
<dbReference type="InterPro" id="IPR000868">
    <property type="entry name" value="Isochorismatase-like_dom"/>
</dbReference>
<evidence type="ECO:0000256" key="1">
    <source>
        <dbReference type="ARBA" id="ARBA00006336"/>
    </source>
</evidence>
<dbReference type="Pfam" id="PF00857">
    <property type="entry name" value="Isochorismatase"/>
    <property type="match status" value="1"/>
</dbReference>
<name>A0A7H8R916_TALRU</name>